<name>A0AA88P022_TACVA</name>
<dbReference type="AlphaFoldDB" id="A0AA88P022"/>
<evidence type="ECO:0000313" key="1">
    <source>
        <dbReference type="EMBL" id="KAK2869026.1"/>
    </source>
</evidence>
<sequence length="215" mass="23907">MRQLQERWEFEAGRWGFHEGKLQPGLQEPVFFRGADTGQLAEAGRKREEMEQARDDEMMRRYREMKGWVAGYDIRRLRNRKQICVPASVLLCECATASKQPGNAIPAQASSRIWAHVSLAEAPRWHPGAVPWEDVQVEPPCSLPPPCKLDDKTARAALCCVVLSELCTAWCVLSCSMRRGGSEHGGPTCMLQVLSCGFSSGIQSRPSQVTLIGHG</sequence>
<gene>
    <name evidence="1" type="ORF">Q7C36_000897</name>
</gene>
<organism evidence="1 2">
    <name type="scientific">Tachysurus vachellii</name>
    <name type="common">Darkbarbel catfish</name>
    <name type="synonym">Pelteobagrus vachellii</name>
    <dbReference type="NCBI Taxonomy" id="175792"/>
    <lineage>
        <taxon>Eukaryota</taxon>
        <taxon>Metazoa</taxon>
        <taxon>Chordata</taxon>
        <taxon>Craniata</taxon>
        <taxon>Vertebrata</taxon>
        <taxon>Euteleostomi</taxon>
        <taxon>Actinopterygii</taxon>
        <taxon>Neopterygii</taxon>
        <taxon>Teleostei</taxon>
        <taxon>Ostariophysi</taxon>
        <taxon>Siluriformes</taxon>
        <taxon>Bagridae</taxon>
        <taxon>Tachysurus</taxon>
    </lineage>
</organism>
<dbReference type="EMBL" id="JAVHJS010000001">
    <property type="protein sequence ID" value="KAK2869026.1"/>
    <property type="molecule type" value="Genomic_DNA"/>
</dbReference>
<keyword evidence="2" id="KW-1185">Reference proteome</keyword>
<comment type="caution">
    <text evidence="1">The sequence shown here is derived from an EMBL/GenBank/DDBJ whole genome shotgun (WGS) entry which is preliminary data.</text>
</comment>
<evidence type="ECO:0000313" key="2">
    <source>
        <dbReference type="Proteomes" id="UP001187315"/>
    </source>
</evidence>
<proteinExistence type="predicted"/>
<protein>
    <submittedName>
        <fullName evidence="1">Uncharacterized protein</fullName>
    </submittedName>
</protein>
<accession>A0AA88P022</accession>
<reference evidence="1" key="1">
    <citation type="submission" date="2023-08" db="EMBL/GenBank/DDBJ databases">
        <title>Pelteobagrus vachellii genome.</title>
        <authorList>
            <person name="Liu H."/>
        </authorList>
    </citation>
    <scope>NUCLEOTIDE SEQUENCE</scope>
    <source>
        <strain evidence="1">PRFRI_2022a</strain>
        <tissue evidence="1">Muscle</tissue>
    </source>
</reference>
<dbReference type="Proteomes" id="UP001187315">
    <property type="component" value="Unassembled WGS sequence"/>
</dbReference>